<evidence type="ECO:0000256" key="4">
    <source>
        <dbReference type="ARBA" id="ARBA00022645"/>
    </source>
</evidence>
<feature type="domain" description="Penicillin-binding protein transpeptidase" evidence="13">
    <location>
        <begin position="303"/>
        <end position="512"/>
    </location>
</feature>
<evidence type="ECO:0000256" key="6">
    <source>
        <dbReference type="ARBA" id="ARBA00022676"/>
    </source>
</evidence>
<evidence type="ECO:0000256" key="2">
    <source>
        <dbReference type="ARBA" id="ARBA00007090"/>
    </source>
</evidence>
<sequence length="680" mass="73276">MRKFWPFFGVFLLLIAAGGRDAVDSWVDRTELPSLLTDTSVEVMDRNGSLLRAYTVDDGIWRLGASAEQVDQGFLKLLITYEDKRFFAHGGVDFRAMLRAGAQALLNGEIVSGGSTLTMQVARLLENSGTGAWSGKIRQVRLALALERQLSKKRILDLYLTHAPYGGNLEGIRAATLAWFGKEPTRLTDAEAALLVSLPQSPNSRRPDRFPQSALLARERVLERSLAAGVLSFEDVEAALSEPVPNRRRLFPQFAPHLADRAQAANPDALRHDLTVDLPLQNGLERLAKHVVADFGSKVSIALLVADHTSGEILASVGSAQFSAADRRQGFIDMTRAKRSPGSTLKPLVYGLSFDQGLVHPETVVRDAPVAFGTYKPRNFDGKFRGDVRVSEALALSLNIPVVMLTEEIGPANLMAGLRRSGSVPKLPGGQAGLAVALGGVGLNLEELVQLYAGIANKGKAVGLHWRVSHKPEPNQKIMSRSAAWHIGHILSGIAPPEGAPRNRLAYKTGTSYGHRDIWAIGFDGRHVAGVWIGRPDGTPMPGALGGDVAAPLLFDVFQHIKPDLDPLGPPPAETILLANAQLPEPLRRFRSRGAVFDISPDRLTVAFPPDGARLLDTGSGVTVKLKNGVQPFSVLANGVPVATGIRRHEVALPMVGRGASVLTVLDAEGQSDRVTIWLE</sequence>
<evidence type="ECO:0000256" key="1">
    <source>
        <dbReference type="ARBA" id="ARBA00004752"/>
    </source>
</evidence>
<evidence type="ECO:0000313" key="16">
    <source>
        <dbReference type="EMBL" id="TCL01379.1"/>
    </source>
</evidence>
<evidence type="ECO:0000259" key="15">
    <source>
        <dbReference type="Pfam" id="PF06832"/>
    </source>
</evidence>
<dbReference type="Gene3D" id="3.40.710.10">
    <property type="entry name" value="DD-peptidase/beta-lactamase superfamily"/>
    <property type="match status" value="1"/>
</dbReference>
<dbReference type="GO" id="GO:0008658">
    <property type="term" value="F:penicillin binding"/>
    <property type="evidence" value="ECO:0007669"/>
    <property type="project" value="InterPro"/>
</dbReference>
<feature type="domain" description="Penicillin-binding C-terminal" evidence="15">
    <location>
        <begin position="602"/>
        <end position="677"/>
    </location>
</feature>
<evidence type="ECO:0000256" key="7">
    <source>
        <dbReference type="ARBA" id="ARBA00022679"/>
    </source>
</evidence>
<evidence type="ECO:0000256" key="3">
    <source>
        <dbReference type="ARBA" id="ARBA00007739"/>
    </source>
</evidence>
<dbReference type="InterPro" id="IPR036950">
    <property type="entry name" value="PBP_transglycosylase"/>
</dbReference>
<keyword evidence="12" id="KW-0732">Signal</keyword>
<dbReference type="Proteomes" id="UP000295673">
    <property type="component" value="Unassembled WGS sequence"/>
</dbReference>
<reference evidence="16 17" key="1">
    <citation type="submission" date="2019-03" db="EMBL/GenBank/DDBJ databases">
        <title>Genomic Encyclopedia of Archaeal and Bacterial Type Strains, Phase II (KMG-II): from individual species to whole genera.</title>
        <authorList>
            <person name="Goeker M."/>
        </authorList>
    </citation>
    <scope>NUCLEOTIDE SEQUENCE [LARGE SCALE GENOMIC DNA]</scope>
    <source>
        <strain evidence="16 17">DSM 26433</strain>
    </source>
</reference>
<evidence type="ECO:0000256" key="11">
    <source>
        <dbReference type="ARBA" id="ARBA00049902"/>
    </source>
</evidence>
<evidence type="ECO:0000256" key="5">
    <source>
        <dbReference type="ARBA" id="ARBA00022670"/>
    </source>
</evidence>
<comment type="similarity">
    <text evidence="2">In the C-terminal section; belongs to the transpeptidase family.</text>
</comment>
<dbReference type="SUPFAM" id="SSF53955">
    <property type="entry name" value="Lysozyme-like"/>
    <property type="match status" value="1"/>
</dbReference>
<dbReference type="PANTHER" id="PTHR32282">
    <property type="entry name" value="BINDING PROTEIN TRANSPEPTIDASE, PUTATIVE-RELATED"/>
    <property type="match status" value="1"/>
</dbReference>
<dbReference type="EC" id="2.4.99.28" evidence="10"/>
<keyword evidence="9" id="KW-0511">Multifunctional enzyme</keyword>
<dbReference type="InterPro" id="IPR011815">
    <property type="entry name" value="PBP_1c"/>
</dbReference>
<dbReference type="GO" id="GO:0008955">
    <property type="term" value="F:peptidoglycan glycosyltransferase activity"/>
    <property type="evidence" value="ECO:0007669"/>
    <property type="project" value="UniProtKB-EC"/>
</dbReference>
<dbReference type="EMBL" id="SMGR01000002">
    <property type="protein sequence ID" value="TCL01379.1"/>
    <property type="molecule type" value="Genomic_DNA"/>
</dbReference>
<dbReference type="NCBIfam" id="TIGR02073">
    <property type="entry name" value="PBP_1c"/>
    <property type="match status" value="1"/>
</dbReference>
<protein>
    <recommendedName>
        <fullName evidence="10">peptidoglycan glycosyltransferase</fullName>
        <ecNumber evidence="10">2.4.99.28</ecNumber>
    </recommendedName>
</protein>
<organism evidence="16 17">
    <name type="scientific">Shimia isoporae</name>
    <dbReference type="NCBI Taxonomy" id="647720"/>
    <lineage>
        <taxon>Bacteria</taxon>
        <taxon>Pseudomonadati</taxon>
        <taxon>Pseudomonadota</taxon>
        <taxon>Alphaproteobacteria</taxon>
        <taxon>Rhodobacterales</taxon>
        <taxon>Roseobacteraceae</taxon>
    </lineage>
</organism>
<feature type="domain" description="Glycosyl transferase family 51" evidence="14">
    <location>
        <begin position="61"/>
        <end position="224"/>
    </location>
</feature>
<dbReference type="Pfam" id="PF00912">
    <property type="entry name" value="Transgly"/>
    <property type="match status" value="1"/>
</dbReference>
<evidence type="ECO:0000259" key="14">
    <source>
        <dbReference type="Pfam" id="PF00912"/>
    </source>
</evidence>
<dbReference type="InterPro" id="IPR001460">
    <property type="entry name" value="PCN-bd_Tpept"/>
</dbReference>
<dbReference type="InterPro" id="IPR001264">
    <property type="entry name" value="Glyco_trans_51"/>
</dbReference>
<evidence type="ECO:0000256" key="9">
    <source>
        <dbReference type="ARBA" id="ARBA00023268"/>
    </source>
</evidence>
<dbReference type="InterPro" id="IPR023346">
    <property type="entry name" value="Lysozyme-like_dom_sf"/>
</dbReference>
<comment type="pathway">
    <text evidence="1">Cell wall biogenesis; peptidoglycan biosynthesis.</text>
</comment>
<comment type="caution">
    <text evidence="16">The sequence shown here is derived from an EMBL/GenBank/DDBJ whole genome shotgun (WGS) entry which is preliminary data.</text>
</comment>
<keyword evidence="6" id="KW-0328">Glycosyltransferase</keyword>
<dbReference type="UniPathway" id="UPA00219"/>
<dbReference type="InterPro" id="IPR009647">
    <property type="entry name" value="PBP_C"/>
</dbReference>
<dbReference type="AlphaFoldDB" id="A0A4R1NB95"/>
<evidence type="ECO:0000313" key="17">
    <source>
        <dbReference type="Proteomes" id="UP000295673"/>
    </source>
</evidence>
<dbReference type="GO" id="GO:0004180">
    <property type="term" value="F:carboxypeptidase activity"/>
    <property type="evidence" value="ECO:0007669"/>
    <property type="project" value="UniProtKB-KW"/>
</dbReference>
<dbReference type="GO" id="GO:0006508">
    <property type="term" value="P:proteolysis"/>
    <property type="evidence" value="ECO:0007669"/>
    <property type="project" value="UniProtKB-KW"/>
</dbReference>
<dbReference type="Gene3D" id="1.10.3810.10">
    <property type="entry name" value="Biosynthetic peptidoglycan transglycosylase-like"/>
    <property type="match status" value="1"/>
</dbReference>
<dbReference type="GO" id="GO:0030288">
    <property type="term" value="C:outer membrane-bounded periplasmic space"/>
    <property type="evidence" value="ECO:0007669"/>
    <property type="project" value="TreeGrafter"/>
</dbReference>
<accession>A0A4R1NB95</accession>
<evidence type="ECO:0000256" key="8">
    <source>
        <dbReference type="ARBA" id="ARBA00022801"/>
    </source>
</evidence>
<comment type="similarity">
    <text evidence="3">In the N-terminal section; belongs to the glycosyltransferase 51 family.</text>
</comment>
<gene>
    <name evidence="16" type="ORF">BXY66_2694</name>
</gene>
<dbReference type="InterPro" id="IPR012338">
    <property type="entry name" value="Beta-lactam/transpept-like"/>
</dbReference>
<dbReference type="OrthoDB" id="9766909at2"/>
<keyword evidence="17" id="KW-1185">Reference proteome</keyword>
<dbReference type="GO" id="GO:0009252">
    <property type="term" value="P:peptidoglycan biosynthetic process"/>
    <property type="evidence" value="ECO:0007669"/>
    <property type="project" value="UniProtKB-UniPathway"/>
</dbReference>
<feature type="signal peptide" evidence="12">
    <location>
        <begin position="1"/>
        <end position="22"/>
    </location>
</feature>
<dbReference type="PANTHER" id="PTHR32282:SF15">
    <property type="entry name" value="PENICILLIN-BINDING PROTEIN 1C"/>
    <property type="match status" value="1"/>
</dbReference>
<keyword evidence="8" id="KW-0378">Hydrolase</keyword>
<dbReference type="SUPFAM" id="SSF56601">
    <property type="entry name" value="beta-lactamase/transpeptidase-like"/>
    <property type="match status" value="1"/>
</dbReference>
<evidence type="ECO:0000256" key="10">
    <source>
        <dbReference type="ARBA" id="ARBA00044770"/>
    </source>
</evidence>
<dbReference type="InterPro" id="IPR050396">
    <property type="entry name" value="Glycosyltr_51/Transpeptidase"/>
</dbReference>
<dbReference type="Pfam" id="PF06832">
    <property type="entry name" value="BiPBP_C"/>
    <property type="match status" value="1"/>
</dbReference>
<keyword evidence="4" id="KW-0121">Carboxypeptidase</keyword>
<evidence type="ECO:0000256" key="12">
    <source>
        <dbReference type="SAM" id="SignalP"/>
    </source>
</evidence>
<evidence type="ECO:0000259" key="13">
    <source>
        <dbReference type="Pfam" id="PF00905"/>
    </source>
</evidence>
<keyword evidence="5" id="KW-0645">Protease</keyword>
<name>A0A4R1NB95_9RHOB</name>
<dbReference type="Pfam" id="PF00905">
    <property type="entry name" value="Transpeptidase"/>
    <property type="match status" value="1"/>
</dbReference>
<feature type="chain" id="PRO_5020954387" description="peptidoglycan glycosyltransferase" evidence="12">
    <location>
        <begin position="23"/>
        <end position="680"/>
    </location>
</feature>
<comment type="catalytic activity">
    <reaction evidence="11">
        <text>[GlcNAc-(1-&gt;4)-Mur2Ac(oyl-L-Ala-gamma-D-Glu-L-Lys-D-Ala-D-Ala)](n)-di-trans,octa-cis-undecaprenyl diphosphate + beta-D-GlcNAc-(1-&gt;4)-Mur2Ac(oyl-L-Ala-gamma-D-Glu-L-Lys-D-Ala-D-Ala)-di-trans,octa-cis-undecaprenyl diphosphate = [GlcNAc-(1-&gt;4)-Mur2Ac(oyl-L-Ala-gamma-D-Glu-L-Lys-D-Ala-D-Ala)](n+1)-di-trans,octa-cis-undecaprenyl diphosphate + di-trans,octa-cis-undecaprenyl diphosphate + H(+)</text>
        <dbReference type="Rhea" id="RHEA:23708"/>
        <dbReference type="Rhea" id="RHEA-COMP:9602"/>
        <dbReference type="Rhea" id="RHEA-COMP:9603"/>
        <dbReference type="ChEBI" id="CHEBI:15378"/>
        <dbReference type="ChEBI" id="CHEBI:58405"/>
        <dbReference type="ChEBI" id="CHEBI:60033"/>
        <dbReference type="ChEBI" id="CHEBI:78435"/>
        <dbReference type="EC" id="2.4.99.28"/>
    </reaction>
</comment>
<dbReference type="RefSeq" id="WP_132860715.1">
    <property type="nucleotide sequence ID" value="NZ_SMGR01000002.1"/>
</dbReference>
<keyword evidence="7" id="KW-0808">Transferase</keyword>
<proteinExistence type="inferred from homology"/>